<reference evidence="10" key="1">
    <citation type="submission" date="2021-01" db="EMBL/GenBank/DDBJ databases">
        <authorList>
            <person name="Corre E."/>
            <person name="Pelletier E."/>
            <person name="Niang G."/>
            <person name="Scheremetjew M."/>
            <person name="Finn R."/>
            <person name="Kale V."/>
            <person name="Holt S."/>
            <person name="Cochrane G."/>
            <person name="Meng A."/>
            <person name="Brown T."/>
            <person name="Cohen L."/>
        </authorList>
    </citation>
    <scope>NUCLEOTIDE SEQUENCE</scope>
    <source>
        <strain evidence="10">CCMP1510</strain>
    </source>
</reference>
<dbReference type="SUPFAM" id="SSF46934">
    <property type="entry name" value="UBA-like"/>
    <property type="match status" value="1"/>
</dbReference>
<dbReference type="PROSITE" id="PS50030">
    <property type="entry name" value="UBA"/>
    <property type="match status" value="1"/>
</dbReference>
<dbReference type="InterPro" id="IPR000608">
    <property type="entry name" value="UBC"/>
</dbReference>
<evidence type="ECO:0000256" key="3">
    <source>
        <dbReference type="ARBA" id="ARBA00022741"/>
    </source>
</evidence>
<protein>
    <recommendedName>
        <fullName evidence="1">E2 ubiquitin-conjugating enzyme</fullName>
        <ecNumber evidence="1">2.3.2.23</ecNumber>
    </recommendedName>
</protein>
<dbReference type="EMBL" id="HBIJ01003673">
    <property type="protein sequence ID" value="CAE0361862.1"/>
    <property type="molecule type" value="Transcribed_RNA"/>
</dbReference>
<dbReference type="GO" id="GO:0061631">
    <property type="term" value="F:ubiquitin conjugating enzyme activity"/>
    <property type="evidence" value="ECO:0007669"/>
    <property type="project" value="UniProtKB-EC"/>
</dbReference>
<dbReference type="SMART" id="SM00212">
    <property type="entry name" value="UBCc"/>
    <property type="match status" value="1"/>
</dbReference>
<comment type="similarity">
    <text evidence="7">Belongs to the ubiquitin-conjugating enzyme family.</text>
</comment>
<dbReference type="Gene3D" id="1.10.8.10">
    <property type="entry name" value="DNA helicase RuvA subunit, C-terminal domain"/>
    <property type="match status" value="1"/>
</dbReference>
<dbReference type="Gene3D" id="3.10.110.10">
    <property type="entry name" value="Ubiquitin Conjugating Enzyme"/>
    <property type="match status" value="1"/>
</dbReference>
<accession>A0A7S3NI41</accession>
<gene>
    <name evidence="10" type="ORF">ALAG00032_LOCUS2595</name>
</gene>
<dbReference type="PANTHER" id="PTHR24068">
    <property type="entry name" value="UBIQUITIN-CONJUGATING ENZYME E2"/>
    <property type="match status" value="1"/>
</dbReference>
<evidence type="ECO:0000256" key="7">
    <source>
        <dbReference type="RuleBase" id="RU362109"/>
    </source>
</evidence>
<feature type="domain" description="UBA" evidence="8">
    <location>
        <begin position="157"/>
        <end position="197"/>
    </location>
</feature>
<evidence type="ECO:0000256" key="1">
    <source>
        <dbReference type="ARBA" id="ARBA00012486"/>
    </source>
</evidence>
<sequence>MTDKNSRVKKELSELQRDTKSGVLVELKSDDLQELQGTIKGPEGTPYEGGTYKISIQIPKGYPFEPPKMKFLTKIWHPNISSQTGAICLDILKDQWSPALTIKTALLSLQALLCSPEPDDPQDAQVATMYLNNYEKFSQTAKFWTATYAQASASTSSPDSPALTRLLEMGFSREQCIDALAQAGGDENDAVNRLLSG</sequence>
<dbReference type="InterPro" id="IPR009060">
    <property type="entry name" value="UBA-like_sf"/>
</dbReference>
<dbReference type="SUPFAM" id="SSF54495">
    <property type="entry name" value="UBC-like"/>
    <property type="match status" value="1"/>
</dbReference>
<keyword evidence="2" id="KW-0808">Transferase</keyword>
<evidence type="ECO:0000259" key="9">
    <source>
        <dbReference type="PROSITE" id="PS50127"/>
    </source>
</evidence>
<organism evidence="10">
    <name type="scientific">Aureoumbra lagunensis</name>
    <dbReference type="NCBI Taxonomy" id="44058"/>
    <lineage>
        <taxon>Eukaryota</taxon>
        <taxon>Sar</taxon>
        <taxon>Stramenopiles</taxon>
        <taxon>Ochrophyta</taxon>
        <taxon>Pelagophyceae</taxon>
        <taxon>Pelagomonadales</taxon>
        <taxon>Aureoumbra</taxon>
    </lineage>
</organism>
<dbReference type="Pfam" id="PF00179">
    <property type="entry name" value="UQ_con"/>
    <property type="match status" value="1"/>
</dbReference>
<evidence type="ECO:0000256" key="6">
    <source>
        <dbReference type="PROSITE-ProRule" id="PRU10133"/>
    </source>
</evidence>
<evidence type="ECO:0000259" key="8">
    <source>
        <dbReference type="PROSITE" id="PS50030"/>
    </source>
</evidence>
<feature type="domain" description="UBC core" evidence="9">
    <location>
        <begin position="3"/>
        <end position="150"/>
    </location>
</feature>
<dbReference type="Pfam" id="PF00627">
    <property type="entry name" value="UBA"/>
    <property type="match status" value="1"/>
</dbReference>
<dbReference type="AlphaFoldDB" id="A0A7S3NI41"/>
<proteinExistence type="inferred from homology"/>
<dbReference type="PROSITE" id="PS00183">
    <property type="entry name" value="UBC_1"/>
    <property type="match status" value="1"/>
</dbReference>
<evidence type="ECO:0000256" key="2">
    <source>
        <dbReference type="ARBA" id="ARBA00022679"/>
    </source>
</evidence>
<dbReference type="EC" id="2.3.2.23" evidence="1"/>
<name>A0A7S3NI41_9STRA</name>
<evidence type="ECO:0000313" key="10">
    <source>
        <dbReference type="EMBL" id="CAE0361862.1"/>
    </source>
</evidence>
<dbReference type="InterPro" id="IPR016135">
    <property type="entry name" value="UBQ-conjugating_enzyme/RWD"/>
</dbReference>
<evidence type="ECO:0000256" key="4">
    <source>
        <dbReference type="ARBA" id="ARBA00022786"/>
    </source>
</evidence>
<evidence type="ECO:0000256" key="5">
    <source>
        <dbReference type="ARBA" id="ARBA00022840"/>
    </source>
</evidence>
<keyword evidence="3 7" id="KW-0547">Nucleotide-binding</keyword>
<feature type="active site" description="Glycyl thioester intermediate" evidence="6">
    <location>
        <position position="88"/>
    </location>
</feature>
<dbReference type="SMART" id="SM00165">
    <property type="entry name" value="UBA"/>
    <property type="match status" value="1"/>
</dbReference>
<keyword evidence="5 7" id="KW-0067">ATP-binding</keyword>
<dbReference type="InterPro" id="IPR023313">
    <property type="entry name" value="UBQ-conjugating_AS"/>
</dbReference>
<dbReference type="InterPro" id="IPR015940">
    <property type="entry name" value="UBA"/>
</dbReference>
<dbReference type="FunFam" id="3.10.110.10:FF:000037">
    <property type="entry name" value="ubiquitin-conjugating enzyme E2 27"/>
    <property type="match status" value="1"/>
</dbReference>
<dbReference type="CDD" id="cd23800">
    <property type="entry name" value="UBCc_UBE2K"/>
    <property type="match status" value="1"/>
</dbReference>
<dbReference type="GO" id="GO:0005524">
    <property type="term" value="F:ATP binding"/>
    <property type="evidence" value="ECO:0007669"/>
    <property type="project" value="UniProtKB-UniRule"/>
</dbReference>
<dbReference type="PROSITE" id="PS50127">
    <property type="entry name" value="UBC_2"/>
    <property type="match status" value="1"/>
</dbReference>
<keyword evidence="4 7" id="KW-0833">Ubl conjugation pathway</keyword>